<dbReference type="GeneID" id="9233352"/>
<reference evidence="2" key="1">
    <citation type="submission" date="2010-05" db="EMBL/GenBank/DDBJ databases">
        <title>Complete sequence of Staphylothermus hellenicus DSM 12710.</title>
        <authorList>
            <consortium name="US DOE Joint Genome Institute"/>
            <person name="Lucas S."/>
            <person name="Copeland A."/>
            <person name="Lapidus A."/>
            <person name="Cheng J.-F."/>
            <person name="Bruce D."/>
            <person name="Goodwin L."/>
            <person name="Pitluck S."/>
            <person name="Davenport K."/>
            <person name="Detter J.C."/>
            <person name="Han C."/>
            <person name="Tapia R."/>
            <person name="Larimer F."/>
            <person name="Land M."/>
            <person name="Hauser L."/>
            <person name="Kyrpides N."/>
            <person name="Mikhailova N."/>
            <person name="Anderson I.J."/>
            <person name="Woyke T."/>
        </authorList>
    </citation>
    <scope>NUCLEOTIDE SEQUENCE [LARGE SCALE GENOMIC DNA]</scope>
    <source>
        <strain evidence="2">DSM 12710 / JCM 10830 / BK20S6-10-b1 / P8</strain>
    </source>
</reference>
<proteinExistence type="predicted"/>
<dbReference type="InterPro" id="IPR019270">
    <property type="entry name" value="DUF2283"/>
</dbReference>
<dbReference type="eggNOG" id="arCOG04141">
    <property type="taxonomic scope" value="Archaea"/>
</dbReference>
<gene>
    <name evidence="1" type="ordered locus">Shell_0063</name>
</gene>
<dbReference type="KEGG" id="shc:Shell_0063"/>
<evidence type="ECO:0008006" key="3">
    <source>
        <dbReference type="Google" id="ProtNLM"/>
    </source>
</evidence>
<name>D7DAL5_STAHD</name>
<sequence>MSGEEKVREYKISDLDKIWMEYDRQNDILYINFGYDIEDADEEFLSGDGDIVVRIKNRRVVSLMIMNFSDKANIIVY</sequence>
<evidence type="ECO:0000313" key="1">
    <source>
        <dbReference type="EMBL" id="ADI31212.1"/>
    </source>
</evidence>
<evidence type="ECO:0000313" key="2">
    <source>
        <dbReference type="Proteomes" id="UP000002573"/>
    </source>
</evidence>
<dbReference type="EMBL" id="CP002051">
    <property type="protein sequence ID" value="ADI31212.1"/>
    <property type="molecule type" value="Genomic_DNA"/>
</dbReference>
<dbReference type="AlphaFoldDB" id="D7DAL5"/>
<protein>
    <recommendedName>
        <fullName evidence="3">DUF2283 domain-containing protein</fullName>
    </recommendedName>
</protein>
<dbReference type="STRING" id="591019.Shell_0063"/>
<dbReference type="RefSeq" id="WP_013142410.1">
    <property type="nucleotide sequence ID" value="NC_014205.1"/>
</dbReference>
<reference evidence="1 2" key="2">
    <citation type="journal article" date="2011" name="Stand. Genomic Sci.">
        <title>Complete genome sequence of Staphylothermus hellenicus P8.</title>
        <authorList>
            <person name="Anderson I."/>
            <person name="Wirth R."/>
            <person name="Lucas S."/>
            <person name="Copeland A."/>
            <person name="Lapidus A."/>
            <person name="Cheng J.F."/>
            <person name="Goodwin L."/>
            <person name="Pitluck S."/>
            <person name="Davenport K."/>
            <person name="Detter J.C."/>
            <person name="Han C."/>
            <person name="Tapia R."/>
            <person name="Land M."/>
            <person name="Hauser L."/>
            <person name="Pati A."/>
            <person name="Mikhailova N."/>
            <person name="Woyke T."/>
            <person name="Klenk H.P."/>
            <person name="Kyrpides N."/>
            <person name="Ivanova N."/>
        </authorList>
    </citation>
    <scope>NUCLEOTIDE SEQUENCE [LARGE SCALE GENOMIC DNA]</scope>
    <source>
        <strain evidence="2">DSM 12710 / JCM 10830 / BK20S6-10-b1 / P8</strain>
    </source>
</reference>
<organism evidence="1 2">
    <name type="scientific">Staphylothermus hellenicus (strain DSM 12710 / JCM 10830 / BK20S6-10-b1 / P8)</name>
    <dbReference type="NCBI Taxonomy" id="591019"/>
    <lineage>
        <taxon>Archaea</taxon>
        <taxon>Thermoproteota</taxon>
        <taxon>Thermoprotei</taxon>
        <taxon>Desulfurococcales</taxon>
        <taxon>Desulfurococcaceae</taxon>
        <taxon>Staphylothermus</taxon>
    </lineage>
</organism>
<accession>D7DAL5</accession>
<dbReference type="HOGENOM" id="CLU_198701_0_0_2"/>
<dbReference type="OrthoDB" id="17445at2157"/>
<dbReference type="Pfam" id="PF10049">
    <property type="entry name" value="DUF2283"/>
    <property type="match status" value="1"/>
</dbReference>
<dbReference type="Proteomes" id="UP000002573">
    <property type="component" value="Chromosome"/>
</dbReference>
<keyword evidence="2" id="KW-1185">Reference proteome</keyword>